<evidence type="ECO:0000259" key="6">
    <source>
        <dbReference type="PROSITE" id="PS51194"/>
    </source>
</evidence>
<dbReference type="PANTHER" id="PTHR47961:SF6">
    <property type="entry name" value="DNA-DIRECTED DNA POLYMERASE"/>
    <property type="match status" value="1"/>
</dbReference>
<sequence>MSTIAAKLGKKIFSNSDFTKDRNDIFEQYVEQLIGNKPLLERSLVKRVSTTIQVFHKSEDEKLRKEASALLAILLDIVGDDYLDLIPIAKNIFINSGDFPNVSLLDKRHPNVSINYGFNNSTKFELKKEMNSVDELSFPLTDFQRMLWSNLKLDKDVVTIAPTSAGKTHIILSYLVNKVIKSDGSFAAIIVPTRALISEVSSKVFEIAKEVDSENELEICSVPRDEKFNSKTIFVMTQERLYELIQRGDLRFDYLFIDEAHNISDDSRGVLLHLTLDKICDESDPQIIISMPSESYQNAFSAVFNGVEFKKEITRHSPVAKILLSVVMKGRNIEIERYNTSDKAVIPKGFTGTTTADLVYRLGKGQSNIIYRNQTDHCENTARAIAALIDDFDITPELEEAADYIEQFIHKGFTLASSLRKGVAFHYGPLPSSVRVMVENLVKTGDINFIACTSTLAEGVNLPAKNLFLTNPFRPVMAQKPERLEDVKISNITGRAGRMVEHFSGNVFLINHDKWNYQDYFDEKEEKEEKIPTYYKSLNEDLASVVQALQGLYPYSEPDQYRFYTIANKLIKEFENGSLDDRLLAEELTLGEEGKELLLWHIEDARNSLMIAPFILEANPTIGYIQQNRLSQFFDSLESYEEWVLPHPKSKDLYSSLVKITSKLFEVGVYVSSDSYSIEHVAVIASKWVSGKSLKEIIAEQIVWDKSRPTSSSVNQSVRNVIKVINNDITFRLKNALGCYYILLTNTMKLKGVDKTSVKLHTYLELGACDDRMINLINLGLSRESAKEIQESIPISIEIKSIYDLLVLLERGLLSNTHPVTLKEVRFLLSK</sequence>
<dbReference type="PROSITE" id="PS51194">
    <property type="entry name" value="HELICASE_CTER"/>
    <property type="match status" value="1"/>
</dbReference>
<dbReference type="PROSITE" id="PS51192">
    <property type="entry name" value="HELICASE_ATP_BIND_1"/>
    <property type="match status" value="1"/>
</dbReference>
<evidence type="ECO:0000256" key="3">
    <source>
        <dbReference type="ARBA" id="ARBA00022806"/>
    </source>
</evidence>
<dbReference type="SMART" id="SM00490">
    <property type="entry name" value="HELICc"/>
    <property type="match status" value="1"/>
</dbReference>
<dbReference type="SUPFAM" id="SSF52540">
    <property type="entry name" value="P-loop containing nucleoside triphosphate hydrolases"/>
    <property type="match status" value="1"/>
</dbReference>
<keyword evidence="1" id="KW-0547">Nucleotide-binding</keyword>
<evidence type="ECO:0000256" key="4">
    <source>
        <dbReference type="ARBA" id="ARBA00022840"/>
    </source>
</evidence>
<evidence type="ECO:0000313" key="7">
    <source>
        <dbReference type="EMBL" id="KAA1150189.1"/>
    </source>
</evidence>
<dbReference type="SMART" id="SM00487">
    <property type="entry name" value="DEXDc"/>
    <property type="match status" value="1"/>
</dbReference>
<reference evidence="7 8" key="1">
    <citation type="submission" date="2019-01" db="EMBL/GenBank/DDBJ databases">
        <title>Genome sequences of marine Pseudoalteromonas species.</title>
        <authorList>
            <person name="Boraston A.B."/>
            <person name="Hehemann J.-H."/>
            <person name="Vickers C.J."/>
            <person name="Salama-Alber O."/>
            <person name="Abe K."/>
            <person name="Hettle A.J."/>
        </authorList>
    </citation>
    <scope>NUCLEOTIDE SEQUENCE [LARGE SCALE GENOMIC DNA]</scope>
    <source>
        <strain evidence="7 8">PS47</strain>
    </source>
</reference>
<evidence type="ECO:0000313" key="8">
    <source>
        <dbReference type="Proteomes" id="UP000322915"/>
    </source>
</evidence>
<organism evidence="7 8">
    <name type="scientific">Pseudoalteromonas fuliginea</name>
    <dbReference type="NCBI Taxonomy" id="1872678"/>
    <lineage>
        <taxon>Bacteria</taxon>
        <taxon>Pseudomonadati</taxon>
        <taxon>Pseudomonadota</taxon>
        <taxon>Gammaproteobacteria</taxon>
        <taxon>Alteromonadales</taxon>
        <taxon>Pseudoalteromonadaceae</taxon>
        <taxon>Pseudoalteromonas</taxon>
    </lineage>
</organism>
<dbReference type="InterPro" id="IPR050474">
    <property type="entry name" value="Hel308_SKI2-like"/>
</dbReference>
<keyword evidence="8" id="KW-1185">Reference proteome</keyword>
<dbReference type="PANTHER" id="PTHR47961">
    <property type="entry name" value="DNA POLYMERASE THETA, PUTATIVE (AFU_ORTHOLOGUE AFUA_1G05260)-RELATED"/>
    <property type="match status" value="1"/>
</dbReference>
<name>A0ABQ6RCD4_9GAMM</name>
<feature type="domain" description="Helicase ATP-binding" evidence="5">
    <location>
        <begin position="148"/>
        <end position="312"/>
    </location>
</feature>
<dbReference type="Gene3D" id="3.40.50.300">
    <property type="entry name" value="P-loop containing nucleotide triphosphate hydrolases"/>
    <property type="match status" value="2"/>
</dbReference>
<protein>
    <submittedName>
        <fullName evidence="7">DEAD/DEAH box helicase</fullName>
    </submittedName>
</protein>
<dbReference type="InterPro" id="IPR014001">
    <property type="entry name" value="Helicase_ATP-bd"/>
</dbReference>
<proteinExistence type="predicted"/>
<feature type="domain" description="Helicase C-terminal" evidence="6">
    <location>
        <begin position="354"/>
        <end position="553"/>
    </location>
</feature>
<dbReference type="InterPro" id="IPR001650">
    <property type="entry name" value="Helicase_C-like"/>
</dbReference>
<gene>
    <name evidence="7" type="ORF">EU509_18830</name>
</gene>
<dbReference type="EMBL" id="SEUJ01000078">
    <property type="protein sequence ID" value="KAA1150189.1"/>
    <property type="molecule type" value="Genomic_DNA"/>
</dbReference>
<accession>A0ABQ6RCD4</accession>
<evidence type="ECO:0000256" key="1">
    <source>
        <dbReference type="ARBA" id="ARBA00022741"/>
    </source>
</evidence>
<dbReference type="RefSeq" id="WP_149606827.1">
    <property type="nucleotide sequence ID" value="NZ_SEUJ01000078.1"/>
</dbReference>
<dbReference type="Pfam" id="PF00270">
    <property type="entry name" value="DEAD"/>
    <property type="match status" value="1"/>
</dbReference>
<keyword evidence="4" id="KW-0067">ATP-binding</keyword>
<dbReference type="InterPro" id="IPR027417">
    <property type="entry name" value="P-loop_NTPase"/>
</dbReference>
<keyword evidence="3 7" id="KW-0347">Helicase</keyword>
<dbReference type="InterPro" id="IPR011545">
    <property type="entry name" value="DEAD/DEAH_box_helicase_dom"/>
</dbReference>
<keyword evidence="2" id="KW-0378">Hydrolase</keyword>
<dbReference type="GO" id="GO:0004386">
    <property type="term" value="F:helicase activity"/>
    <property type="evidence" value="ECO:0007669"/>
    <property type="project" value="UniProtKB-KW"/>
</dbReference>
<evidence type="ECO:0000259" key="5">
    <source>
        <dbReference type="PROSITE" id="PS51192"/>
    </source>
</evidence>
<dbReference type="Proteomes" id="UP000322915">
    <property type="component" value="Unassembled WGS sequence"/>
</dbReference>
<comment type="caution">
    <text evidence="7">The sequence shown here is derived from an EMBL/GenBank/DDBJ whole genome shotgun (WGS) entry which is preliminary data.</text>
</comment>
<evidence type="ECO:0000256" key="2">
    <source>
        <dbReference type="ARBA" id="ARBA00022801"/>
    </source>
</evidence>